<feature type="region of interest" description="Disordered" evidence="1">
    <location>
        <begin position="1404"/>
        <end position="1444"/>
    </location>
</feature>
<feature type="region of interest" description="Disordered" evidence="1">
    <location>
        <begin position="497"/>
        <end position="546"/>
    </location>
</feature>
<feature type="compositionally biased region" description="Pro residues" evidence="1">
    <location>
        <begin position="1"/>
        <end position="10"/>
    </location>
</feature>
<feature type="domain" description="Protein phosphatase 1 regulatory subunit 26 N-terminal" evidence="2">
    <location>
        <begin position="334"/>
        <end position="564"/>
    </location>
</feature>
<reference evidence="3 4" key="1">
    <citation type="journal article" date="2019" name="Mol. Ecol. Resour.">
        <title>Improving Illumina assemblies with Hi-C and long reads: an example with the North African dromedary.</title>
        <authorList>
            <person name="Elbers J.P."/>
            <person name="Rogers M.F."/>
            <person name="Perelman P.L."/>
            <person name="Proskuryakova A.A."/>
            <person name="Serdyukova N.A."/>
            <person name="Johnson W.E."/>
            <person name="Horin P."/>
            <person name="Corander J."/>
            <person name="Murphy D."/>
            <person name="Burger P.A."/>
        </authorList>
    </citation>
    <scope>NUCLEOTIDE SEQUENCE [LARGE SCALE GENOMIC DNA]</scope>
    <source>
        <strain evidence="3">Drom800</strain>
        <tissue evidence="3">Blood</tissue>
    </source>
</reference>
<accession>A0A5N4EAC5</accession>
<evidence type="ECO:0000259" key="2">
    <source>
        <dbReference type="Pfam" id="PF15740"/>
    </source>
</evidence>
<dbReference type="PANTHER" id="PTHR15724:SF0">
    <property type="entry name" value="PROTEIN PHOSPHATASE 1 REGULATORY SUBUNIT 26"/>
    <property type="match status" value="1"/>
</dbReference>
<comment type="caution">
    <text evidence="3">The sequence shown here is derived from an EMBL/GenBank/DDBJ whole genome shotgun (WGS) entry which is preliminary data.</text>
</comment>
<dbReference type="Pfam" id="PF15740">
    <property type="entry name" value="PPP1R26_N"/>
    <property type="match status" value="1"/>
</dbReference>
<feature type="compositionally biased region" description="Basic and acidic residues" evidence="1">
    <location>
        <begin position="878"/>
        <end position="894"/>
    </location>
</feature>
<feature type="compositionally biased region" description="Polar residues" evidence="1">
    <location>
        <begin position="986"/>
        <end position="995"/>
    </location>
</feature>
<keyword evidence="4" id="KW-1185">Reference proteome</keyword>
<dbReference type="EMBL" id="JWIN03000004">
    <property type="protein sequence ID" value="KAB1280448.1"/>
    <property type="molecule type" value="Genomic_DNA"/>
</dbReference>
<feature type="region of interest" description="Disordered" evidence="1">
    <location>
        <begin position="1585"/>
        <end position="1625"/>
    </location>
</feature>
<dbReference type="InterPro" id="IPR031474">
    <property type="entry name" value="PPP1R26_N"/>
</dbReference>
<sequence length="1706" mass="180990">MSAAPPPARPAPATRPLVDATSSHSGTPQPALARSGQRPGLARLPSMDRFCAAAMTSFRNEHPAETRNRFLKAIKAADTERRPPLRRQTAEPTPAAPLLTEHQPPATAQARRVRRPSREPAVRQGTPARTMSRHLYRVCLPGNLPGPQSPRSPPSLQFHRGRLARGSPSKGGEGEEESQWPPQWCETTDSSSDDGNRGGQPLRPAADPPQGDHRAVGGRGPGHPSTRCLAGSPQESPGNEEAPTPGGLDPYHPSKPPQWKSTAPAPPVHASSKATLWTGPHLTADTPTELIGIDRPRPPAPPFIPQTLPSALTATAAPWQKFVAGTETCAPTSTEPMAIAPGLRAPAFKTPDLWRAFGRRHGRGPPIGTRENAMAPGRGPGPDRGQGSSAREASEGRQTKGQHSPLQAVARTKGDLVTPGPCEGGRGEGQVDGKGSSEEQEAAQLDSDEDLDTATRTLRCKDPRGWVQKKVRFRPRDEFLDKLGGFPRDWKRQEAHTLKKLSLSKSKKDDRDSPGRPQCPLQGNGREQSQTALATERTTPGSRSRVIAREGTLFSSETEAHELAVQPQAARIQKFQGGGHHSSGTGRHGSQNRHGRKVPTSPARLLPAGARASSQQAEGPRGLGRAFTRPAGAAPAHEQACLLQPWPDAHQPVGEMFMLHKDPEHERGEPVVGGGDGLYGEGASLELTPGPDEAGGPGPLAPTLEALWALSARGAGLQHGEGPRWPEREGVGGQARGSPQPRDGPPAGLPLLPASPRCLPQLFHLWEGHISGGASRPASSVPALSLHLQGPVLLGFQGPRPAKCPVFGALLASKSQGGEKKEGKEGRMKRGPVWGKSYEPQEGMERQRKDTGGRGENRGGHRRQLRRRGKGSTIGSRSLERDRRRERQGGEKEGGGGAWSGEEGGDGRRGGREGTENGRERWRKGRRDGGERGRGGARGEEGGRRGEASIDWGAGRAEDQEALGSDASELSDTSVEEGGQPRARAPSSSWRTGSSVRVPRASDMRVTVRGGGGPEDPSRSSSHKSSDPQTPGVPPAQLCLWGDCWWKTSHVKEPPVPGAPERDSEQCITTRAEESVQSTKAGKANRRPGGVWKSAGAPQAGTQLPPAAHMVNVQPHPPGPGDVVVRAALRQPSGPARVAGCGPGPVGVRARSPMPSARRAARDQLRARAGCPVKRHLHGDGGRLSAAAMGVAHSPLQFRLNSTHGHVTESDAVRAGPVASGLCPGGTQASFSVCHLRVPLGDVIVKRQRLGTVQAVSLSTSAAAHPRLPSLPLSRLPSPVLCCLRATNGQFPGSADKATPHESFGFHTLHSWVTLAHTEPSTVGKGLQWGRRSHRRKDARLCVAALARLLRGSGGEEKRVPGEADERVVKVVCPACIGRGRGGWSPDGTVVTKDPGRARLAAFEGLASSSRKPRTSLSREPACFQRRGQGPSLPEGEGSSGEEGGRVFLREESLLTLLRTCLPQGFPAETTITPGEPGTQSNTSALSAHVHRLRLSSKGLLRSGRHTVSQNLLRFLVPMVTNSLFVTVHFGAETKRQRSQGRQAAAEKTGFRECRVRVGLGGHPAPPGFQDLTAGVPPLGPNFPSENGRHRLRRGDTGQSPWDPGDINRRAGGGQPAGSSRAQGCQKRGIRSLGWRRLTGICYVHGCQPTGSSEAAPRHGPRCEGASRGFPHTRWLGDAYCYRGADPLRLLGGFSLTGTTGTSPPA</sequence>
<feature type="region of interest" description="Disordered" evidence="1">
    <location>
        <begin position="715"/>
        <end position="753"/>
    </location>
</feature>
<dbReference type="GO" id="GO:0004864">
    <property type="term" value="F:protein phosphatase inhibitor activity"/>
    <property type="evidence" value="ECO:0007669"/>
    <property type="project" value="InterPro"/>
</dbReference>
<dbReference type="InterPro" id="IPR026130">
    <property type="entry name" value="PPP1R26"/>
</dbReference>
<protein>
    <recommendedName>
        <fullName evidence="2">Protein phosphatase 1 regulatory subunit 26 N-terminal domain-containing protein</fullName>
    </recommendedName>
</protein>
<feature type="region of interest" description="Disordered" evidence="1">
    <location>
        <begin position="574"/>
        <end position="622"/>
    </location>
</feature>
<feature type="compositionally biased region" description="Basic and acidic residues" evidence="1">
    <location>
        <begin position="927"/>
        <end position="948"/>
    </location>
</feature>
<proteinExistence type="predicted"/>
<organism evidence="3 4">
    <name type="scientific">Camelus dromedarius</name>
    <name type="common">Dromedary</name>
    <name type="synonym">Arabian camel</name>
    <dbReference type="NCBI Taxonomy" id="9838"/>
    <lineage>
        <taxon>Eukaryota</taxon>
        <taxon>Metazoa</taxon>
        <taxon>Chordata</taxon>
        <taxon>Craniata</taxon>
        <taxon>Vertebrata</taxon>
        <taxon>Euteleostomi</taxon>
        <taxon>Mammalia</taxon>
        <taxon>Eutheria</taxon>
        <taxon>Laurasiatheria</taxon>
        <taxon>Artiodactyla</taxon>
        <taxon>Tylopoda</taxon>
        <taxon>Camelidae</taxon>
        <taxon>Camelus</taxon>
    </lineage>
</organism>
<feature type="compositionally biased region" description="Polar residues" evidence="1">
    <location>
        <begin position="1407"/>
        <end position="1418"/>
    </location>
</feature>
<gene>
    <name evidence="3" type="ORF">Cadr_000016488</name>
</gene>
<feature type="region of interest" description="Disordered" evidence="1">
    <location>
        <begin position="357"/>
        <end position="456"/>
    </location>
</feature>
<feature type="compositionally biased region" description="Polar residues" evidence="1">
    <location>
        <begin position="525"/>
        <end position="542"/>
    </location>
</feature>
<feature type="region of interest" description="Disordered" evidence="1">
    <location>
        <begin position="815"/>
        <end position="1035"/>
    </location>
</feature>
<dbReference type="Proteomes" id="UP000299084">
    <property type="component" value="Unassembled WGS sequence"/>
</dbReference>
<feature type="region of interest" description="Disordered" evidence="1">
    <location>
        <begin position="1135"/>
        <end position="1156"/>
    </location>
</feature>
<evidence type="ECO:0000313" key="4">
    <source>
        <dbReference type="Proteomes" id="UP000299084"/>
    </source>
</evidence>
<evidence type="ECO:0000256" key="1">
    <source>
        <dbReference type="SAM" id="MobiDB-lite"/>
    </source>
</evidence>
<feature type="compositionally biased region" description="Basic and acidic residues" evidence="1">
    <location>
        <begin position="425"/>
        <end position="437"/>
    </location>
</feature>
<name>A0A5N4EAC5_CAMDR</name>
<feature type="compositionally biased region" description="Basic and acidic residues" evidence="1">
    <location>
        <begin position="843"/>
        <end position="859"/>
    </location>
</feature>
<feature type="compositionally biased region" description="Basic residues" evidence="1">
    <location>
        <begin position="860"/>
        <end position="870"/>
    </location>
</feature>
<feature type="region of interest" description="Disordered" evidence="1">
    <location>
        <begin position="76"/>
        <end position="286"/>
    </location>
</feature>
<feature type="compositionally biased region" description="Basic and acidic residues" evidence="1">
    <location>
        <begin position="905"/>
        <end position="920"/>
    </location>
</feature>
<feature type="region of interest" description="Disordered" evidence="1">
    <location>
        <begin position="1"/>
        <end position="42"/>
    </location>
</feature>
<feature type="compositionally biased region" description="Basic and acidic residues" evidence="1">
    <location>
        <begin position="721"/>
        <end position="730"/>
    </location>
</feature>
<evidence type="ECO:0000313" key="3">
    <source>
        <dbReference type="EMBL" id="KAB1280448.1"/>
    </source>
</evidence>
<feature type="compositionally biased region" description="Acidic residues" evidence="1">
    <location>
        <begin position="438"/>
        <end position="452"/>
    </location>
</feature>
<feature type="compositionally biased region" description="Basic and acidic residues" evidence="1">
    <location>
        <begin position="817"/>
        <end position="828"/>
    </location>
</feature>
<feature type="region of interest" description="Disordered" evidence="1">
    <location>
        <begin position="1072"/>
        <end position="1098"/>
    </location>
</feature>
<dbReference type="PANTHER" id="PTHR15724">
    <property type="entry name" value="PROTEIN PHOSPHATASE 1 REGULATORY SUBUNIT 26"/>
    <property type="match status" value="1"/>
</dbReference>